<comment type="caution">
    <text evidence="1">The sequence shown here is derived from an EMBL/GenBank/DDBJ whole genome shotgun (WGS) entry which is preliminary data.</text>
</comment>
<evidence type="ECO:0000313" key="2">
    <source>
        <dbReference type="Proteomes" id="UP001526225"/>
    </source>
</evidence>
<dbReference type="Gene3D" id="3.30.2310.20">
    <property type="entry name" value="RelE-like"/>
    <property type="match status" value="1"/>
</dbReference>
<keyword evidence="2" id="KW-1185">Reference proteome</keyword>
<dbReference type="Pfam" id="PF05015">
    <property type="entry name" value="HigB-like_toxin"/>
    <property type="match status" value="1"/>
</dbReference>
<protein>
    <submittedName>
        <fullName evidence="1">Type II toxin-antitoxin system RelE/ParE family toxin</fullName>
    </submittedName>
</protein>
<dbReference type="SUPFAM" id="SSF143011">
    <property type="entry name" value="RelE-like"/>
    <property type="match status" value="1"/>
</dbReference>
<evidence type="ECO:0000313" key="1">
    <source>
        <dbReference type="EMBL" id="MCW0952980.1"/>
    </source>
</evidence>
<name>A0ABT3E3J0_9LACO</name>
<proteinExistence type="predicted"/>
<organism evidence="1 2">
    <name type="scientific">Weissella ceti</name>
    <dbReference type="NCBI Taxonomy" id="759620"/>
    <lineage>
        <taxon>Bacteria</taxon>
        <taxon>Bacillati</taxon>
        <taxon>Bacillota</taxon>
        <taxon>Bacilli</taxon>
        <taxon>Lactobacillales</taxon>
        <taxon>Lactobacillaceae</taxon>
        <taxon>Weissella</taxon>
    </lineage>
</organism>
<accession>A0ABT3E3J0</accession>
<dbReference type="Proteomes" id="UP001526225">
    <property type="component" value="Unassembled WGS sequence"/>
</dbReference>
<dbReference type="InterPro" id="IPR035093">
    <property type="entry name" value="RelE/ParE_toxin_dom_sf"/>
</dbReference>
<reference evidence="1 2" key="1">
    <citation type="submission" date="2022-10" db="EMBL/GenBank/DDBJ databases">
        <title>Weissella fermenti sp. nov., isolated from fermented cabbage.</title>
        <authorList>
            <person name="Lee J.K."/>
            <person name="Baek J.H."/>
            <person name="Choi D.G."/>
            <person name="Kim J.M."/>
            <person name="Jeon C.O."/>
        </authorList>
    </citation>
    <scope>NUCLEOTIDE SEQUENCE [LARGE SCALE GENOMIC DNA]</scope>
    <source>
        <strain evidence="1 2">KACC 18534</strain>
    </source>
</reference>
<dbReference type="InterPro" id="IPR007711">
    <property type="entry name" value="HigB-1"/>
</dbReference>
<sequence length="113" mass="13196">MEVLYRDSKIGKLVTSLPHAKRKLSEQTAVKLFKLINLIKSADNWSDVIVLPRYRFHKLEGKLEGLYSLDIAGVRCSYRLIVSFDDQYSNTDIFQHPQNIEIVRIEEVSNHYE</sequence>
<gene>
    <name evidence="1" type="ORF">OIT44_02700</name>
</gene>
<dbReference type="EMBL" id="JAOZFE010000002">
    <property type="protein sequence ID" value="MCW0952980.1"/>
    <property type="molecule type" value="Genomic_DNA"/>
</dbReference>
<dbReference type="RefSeq" id="WP_213408301.1">
    <property type="nucleotide sequence ID" value="NZ_CP074441.1"/>
</dbReference>